<dbReference type="PANTHER" id="PTHR34294">
    <property type="entry name" value="TRANSCRIPTIONAL REGULATOR-RELATED"/>
    <property type="match status" value="1"/>
</dbReference>
<dbReference type="OrthoDB" id="58802at2"/>
<dbReference type="Gene3D" id="3.40.50.1360">
    <property type="match status" value="1"/>
</dbReference>
<accession>A0A6A8MCX2</accession>
<gene>
    <name evidence="6" type="ORF">FYJ62_03585</name>
</gene>
<evidence type="ECO:0000256" key="1">
    <source>
        <dbReference type="ARBA" id="ARBA00010466"/>
    </source>
</evidence>
<proteinExistence type="inferred from homology"/>
<dbReference type="Proteomes" id="UP000438120">
    <property type="component" value="Unassembled WGS sequence"/>
</dbReference>
<evidence type="ECO:0000313" key="7">
    <source>
        <dbReference type="Proteomes" id="UP000438120"/>
    </source>
</evidence>
<organism evidence="6 7">
    <name type="scientific">Lactobacillus porci</name>
    <dbReference type="NCBI Taxonomy" id="2012477"/>
    <lineage>
        <taxon>Bacteria</taxon>
        <taxon>Bacillati</taxon>
        <taxon>Bacillota</taxon>
        <taxon>Bacilli</taxon>
        <taxon>Lactobacillales</taxon>
        <taxon>Lactobacillaceae</taxon>
        <taxon>Lactobacillus</taxon>
    </lineage>
</organism>
<dbReference type="PANTHER" id="PTHR34294:SF1">
    <property type="entry name" value="TRANSCRIPTIONAL REGULATOR LSRR"/>
    <property type="match status" value="1"/>
</dbReference>
<dbReference type="RefSeq" id="WP_154547816.1">
    <property type="nucleotide sequence ID" value="NZ_VUMX01000007.1"/>
</dbReference>
<evidence type="ECO:0000256" key="4">
    <source>
        <dbReference type="ARBA" id="ARBA00023163"/>
    </source>
</evidence>
<dbReference type="GO" id="GO:0003677">
    <property type="term" value="F:DNA binding"/>
    <property type="evidence" value="ECO:0007669"/>
    <property type="project" value="UniProtKB-KW"/>
</dbReference>
<evidence type="ECO:0000256" key="2">
    <source>
        <dbReference type="ARBA" id="ARBA00023015"/>
    </source>
</evidence>
<evidence type="ECO:0000256" key="3">
    <source>
        <dbReference type="ARBA" id="ARBA00023125"/>
    </source>
</evidence>
<dbReference type="SUPFAM" id="SSF100950">
    <property type="entry name" value="NagB/RpiA/CoA transferase-like"/>
    <property type="match status" value="1"/>
</dbReference>
<sequence>MQLSNDQLANIAHDYYISKLNIAEISAKYSLSRYLIDKALVDAENTGIVQINIREGAKRNSSLETLFRQKFDLKEAFILKKLETKNQDSEKIVSFAAEQIQSYMQSCENVGLTWGTTMLDIINSFTDTKNEKLNFVQLVGYPLHGSGRKSPLEQVAANQCGAHFQALPAPLYATNPDLVKLIKQEPFYKLLDERYNHMDLLVATLGTLQAFEEESFMHRQYENLLFRDIRRDNIAGMIFGRPYDHEGHFFSAITDKIVGISDQQIVRTPVRFVVVNSRFKAGALIGALRSGIVTHLVTNEIIAERALQLLEDEKHS</sequence>
<dbReference type="Pfam" id="PF04198">
    <property type="entry name" value="Sugar-bind"/>
    <property type="match status" value="1"/>
</dbReference>
<keyword evidence="2" id="KW-0805">Transcription regulation</keyword>
<name>A0A6A8MCX2_9LACO</name>
<dbReference type="InterPro" id="IPR036388">
    <property type="entry name" value="WH-like_DNA-bd_sf"/>
</dbReference>
<dbReference type="InterPro" id="IPR051054">
    <property type="entry name" value="SorC_transcr_regulators"/>
</dbReference>
<dbReference type="Gene3D" id="1.10.10.10">
    <property type="entry name" value="Winged helix-like DNA-binding domain superfamily/Winged helix DNA-binding domain"/>
    <property type="match status" value="1"/>
</dbReference>
<keyword evidence="4" id="KW-0804">Transcription</keyword>
<keyword evidence="3 6" id="KW-0238">DNA-binding</keyword>
<evidence type="ECO:0000313" key="6">
    <source>
        <dbReference type="EMBL" id="MST86742.1"/>
    </source>
</evidence>
<dbReference type="InterPro" id="IPR007324">
    <property type="entry name" value="Sugar-bd_dom_put"/>
</dbReference>
<dbReference type="AlphaFoldDB" id="A0A6A8MCX2"/>
<comment type="caution">
    <text evidence="6">The sequence shown here is derived from an EMBL/GenBank/DDBJ whole genome shotgun (WGS) entry which is preliminary data.</text>
</comment>
<dbReference type="EMBL" id="VUMX01000007">
    <property type="protein sequence ID" value="MST86742.1"/>
    <property type="molecule type" value="Genomic_DNA"/>
</dbReference>
<dbReference type="GO" id="GO:0030246">
    <property type="term" value="F:carbohydrate binding"/>
    <property type="evidence" value="ECO:0007669"/>
    <property type="project" value="InterPro"/>
</dbReference>
<dbReference type="InterPro" id="IPR037171">
    <property type="entry name" value="NagB/RpiA_transferase-like"/>
</dbReference>
<reference evidence="6 7" key="1">
    <citation type="submission" date="2019-08" db="EMBL/GenBank/DDBJ databases">
        <title>In-depth cultivation of the pig gut microbiome towards novel bacterial diversity and tailored functional studies.</title>
        <authorList>
            <person name="Wylensek D."/>
            <person name="Hitch T.C.A."/>
            <person name="Clavel T."/>
        </authorList>
    </citation>
    <scope>NUCLEOTIDE SEQUENCE [LARGE SCALE GENOMIC DNA]</scope>
    <source>
        <strain evidence="6 7">Bifido-178-WT-2B</strain>
    </source>
</reference>
<feature type="domain" description="Sugar-binding" evidence="5">
    <location>
        <begin position="59"/>
        <end position="307"/>
    </location>
</feature>
<keyword evidence="7" id="KW-1185">Reference proteome</keyword>
<comment type="similarity">
    <text evidence="1">Belongs to the SorC transcriptional regulatory family.</text>
</comment>
<protein>
    <submittedName>
        <fullName evidence="6">DNA-binding transcriptional regulator</fullName>
    </submittedName>
</protein>
<evidence type="ECO:0000259" key="5">
    <source>
        <dbReference type="Pfam" id="PF04198"/>
    </source>
</evidence>